<evidence type="ECO:0000313" key="2">
    <source>
        <dbReference type="EMBL" id="KKH21957.1"/>
    </source>
</evidence>
<dbReference type="AlphaFoldDB" id="A0A0F8KGB8"/>
<dbReference type="Proteomes" id="UP000033987">
    <property type="component" value="Unassembled WGS sequence"/>
</dbReference>
<sequence length="67" mass="7527">MFCFGQRSVIKQGGSYLISLPMQWVKAMNVEMKCVNVEMDDQQRIIVTSVPQAGQDSERTESSTPTN</sequence>
<proteinExistence type="predicted"/>
<dbReference type="EMBL" id="JJQB01000029">
    <property type="protein sequence ID" value="KKH22610.1"/>
    <property type="molecule type" value="Genomic_DNA"/>
</dbReference>
<comment type="caution">
    <text evidence="1">The sequence shown here is derived from an EMBL/GenBank/DDBJ whole genome shotgun (WGS) entry which is preliminary data.</text>
</comment>
<evidence type="ECO:0000313" key="8">
    <source>
        <dbReference type="Proteomes" id="UP000034733"/>
    </source>
</evidence>
<dbReference type="Proteomes" id="UP000034733">
    <property type="component" value="Unassembled WGS sequence"/>
</dbReference>
<dbReference type="EMBL" id="JJQA01000117">
    <property type="protein sequence ID" value="KKH13533.1"/>
    <property type="molecule type" value="Genomic_DNA"/>
</dbReference>
<dbReference type="Proteomes" id="UP000034064">
    <property type="component" value="Unassembled WGS sequence"/>
</dbReference>
<organism evidence="1 6">
    <name type="scientific">Methanosarcina mazei</name>
    <name type="common">Methanosarcina frisia</name>
    <dbReference type="NCBI Taxonomy" id="2209"/>
    <lineage>
        <taxon>Archaea</taxon>
        <taxon>Methanobacteriati</taxon>
        <taxon>Methanobacteriota</taxon>
        <taxon>Stenosarchaea group</taxon>
        <taxon>Methanomicrobia</taxon>
        <taxon>Methanosarcinales</taxon>
        <taxon>Methanosarcinaceae</taxon>
        <taxon>Methanosarcina</taxon>
    </lineage>
</organism>
<name>A0A0F8KGB8_METMZ</name>
<reference evidence="5 6" key="1">
    <citation type="journal article" date="2015" name="ISME J.">
        <title>Genomic and phenotypic differentiation among Methanosarcina mazei populations from Columbia River sediment.</title>
        <authorList>
            <person name="Youngblut N.D."/>
            <person name="Wirth J.S."/>
            <person name="Henriksen J.R."/>
            <person name="Smith M."/>
            <person name="Simon H."/>
            <person name="Metcalf W.W."/>
            <person name="Whitaker R.J."/>
        </authorList>
    </citation>
    <scope>NUCLEOTIDE SEQUENCE [LARGE SCALE GENOMIC DNA]</scope>
    <source>
        <strain evidence="1 6">1.F.A.1A.3</strain>
        <strain evidence="3 8">1.F.A.1B.3</strain>
        <strain evidence="2 5">1.F.A.1B.4</strain>
        <strain evidence="4 7">1.H.A.0.1</strain>
    </source>
</reference>
<evidence type="ECO:0000313" key="7">
    <source>
        <dbReference type="Proteomes" id="UP000034338"/>
    </source>
</evidence>
<evidence type="ECO:0000313" key="6">
    <source>
        <dbReference type="Proteomes" id="UP000034064"/>
    </source>
</evidence>
<protein>
    <recommendedName>
        <fullName evidence="9">SpoVT-AbrB domain-containing protein</fullName>
    </recommendedName>
</protein>
<evidence type="ECO:0000313" key="3">
    <source>
        <dbReference type="EMBL" id="KKH22610.1"/>
    </source>
</evidence>
<dbReference type="PATRIC" id="fig|2209.48.peg.1808"/>
<dbReference type="EMBL" id="JJQF01000019">
    <property type="protein sequence ID" value="KKH34006.1"/>
    <property type="molecule type" value="Genomic_DNA"/>
</dbReference>
<evidence type="ECO:0008006" key="9">
    <source>
        <dbReference type="Google" id="ProtNLM"/>
    </source>
</evidence>
<evidence type="ECO:0000313" key="4">
    <source>
        <dbReference type="EMBL" id="KKH34006.1"/>
    </source>
</evidence>
<dbReference type="Proteomes" id="UP000034338">
    <property type="component" value="Unassembled WGS sequence"/>
</dbReference>
<evidence type="ECO:0000313" key="1">
    <source>
        <dbReference type="EMBL" id="KKH13533.1"/>
    </source>
</evidence>
<dbReference type="EMBL" id="JJQC01000073">
    <property type="protein sequence ID" value="KKH21957.1"/>
    <property type="molecule type" value="Genomic_DNA"/>
</dbReference>
<evidence type="ECO:0000313" key="5">
    <source>
        <dbReference type="Proteomes" id="UP000033987"/>
    </source>
</evidence>
<gene>
    <name evidence="4" type="ORF">DU37_08955</name>
    <name evidence="1" type="ORF">DU44_08555</name>
    <name evidence="3" type="ORF">DU48_05220</name>
    <name evidence="2" type="ORF">DU65_08425</name>
</gene>
<accession>A0A0F8KGB8</accession>